<name>A0A370GQE6_9BACI</name>
<protein>
    <submittedName>
        <fullName evidence="3">VanZ like protein</fullName>
    </submittedName>
</protein>
<evidence type="ECO:0000313" key="4">
    <source>
        <dbReference type="Proteomes" id="UP000255326"/>
    </source>
</evidence>
<feature type="transmembrane region" description="Helical" evidence="1">
    <location>
        <begin position="138"/>
        <end position="159"/>
    </location>
</feature>
<keyword evidence="1" id="KW-0472">Membrane</keyword>
<feature type="transmembrane region" description="Helical" evidence="1">
    <location>
        <begin position="6"/>
        <end position="22"/>
    </location>
</feature>
<evidence type="ECO:0000259" key="2">
    <source>
        <dbReference type="Pfam" id="PF04892"/>
    </source>
</evidence>
<keyword evidence="4" id="KW-1185">Reference proteome</keyword>
<feature type="domain" description="VanZ-like" evidence="2">
    <location>
        <begin position="46"/>
        <end position="187"/>
    </location>
</feature>
<dbReference type="PANTHER" id="PTHR36834">
    <property type="entry name" value="MEMBRANE PROTEIN-RELATED"/>
    <property type="match status" value="1"/>
</dbReference>
<dbReference type="EMBL" id="QQAY01000002">
    <property type="protein sequence ID" value="RDI45540.1"/>
    <property type="molecule type" value="Genomic_DNA"/>
</dbReference>
<feature type="transmembrane region" description="Helical" evidence="1">
    <location>
        <begin position="171"/>
        <end position="188"/>
    </location>
</feature>
<dbReference type="InterPro" id="IPR053150">
    <property type="entry name" value="Teicoplanin_resist-assoc"/>
</dbReference>
<gene>
    <name evidence="3" type="ORF">DFR59_102168</name>
</gene>
<feature type="transmembrane region" description="Helical" evidence="1">
    <location>
        <begin position="106"/>
        <end position="129"/>
    </location>
</feature>
<evidence type="ECO:0000256" key="1">
    <source>
        <dbReference type="SAM" id="Phobius"/>
    </source>
</evidence>
<dbReference type="OrthoDB" id="4822551at2"/>
<dbReference type="Pfam" id="PF04892">
    <property type="entry name" value="VanZ"/>
    <property type="match status" value="1"/>
</dbReference>
<dbReference type="Proteomes" id="UP000255326">
    <property type="component" value="Unassembled WGS sequence"/>
</dbReference>
<dbReference type="AlphaFoldDB" id="A0A370GQE6"/>
<dbReference type="PANTHER" id="PTHR36834:SF1">
    <property type="entry name" value="INTEGRAL MEMBRANE PROTEIN"/>
    <property type="match status" value="1"/>
</dbReference>
<sequence length="203" mass="23234">MYQISGELFIVYGFLLYLLWKFGSLALKNKRKEAIFIERESLAVLFVFCFQLLLAITLFPVSFGVDVKALSDVKKSINVIPIYSLIKKAFVTQEENHRNAIFILKYIIRNSGGSIFLFLPLGILAPILYQKYRSLKRVILTGFLLAIGIEVVQLIQILFMGGTHRFDVDDIVFNLVGAALGYWLVCAVKKYRSNNKHLKEMEN</sequence>
<comment type="caution">
    <text evidence="3">The sequence shown here is derived from an EMBL/GenBank/DDBJ whole genome shotgun (WGS) entry which is preliminary data.</text>
</comment>
<proteinExistence type="predicted"/>
<evidence type="ECO:0000313" key="3">
    <source>
        <dbReference type="EMBL" id="RDI45540.1"/>
    </source>
</evidence>
<dbReference type="RefSeq" id="WP_158538312.1">
    <property type="nucleotide sequence ID" value="NZ_QQAY01000002.1"/>
</dbReference>
<feature type="transmembrane region" description="Helical" evidence="1">
    <location>
        <begin position="42"/>
        <end position="63"/>
    </location>
</feature>
<dbReference type="InterPro" id="IPR006976">
    <property type="entry name" value="VanZ-like"/>
</dbReference>
<reference evidence="3 4" key="1">
    <citation type="submission" date="2018-07" db="EMBL/GenBank/DDBJ databases">
        <title>Genomic Encyclopedia of Type Strains, Phase IV (KMG-IV): sequencing the most valuable type-strain genomes for metagenomic binning, comparative biology and taxonomic classification.</title>
        <authorList>
            <person name="Goeker M."/>
        </authorList>
    </citation>
    <scope>NUCLEOTIDE SEQUENCE [LARGE SCALE GENOMIC DNA]</scope>
    <source>
        <strain evidence="3 4">DSM 25281</strain>
    </source>
</reference>
<keyword evidence="1" id="KW-0812">Transmembrane</keyword>
<accession>A0A370GQE6</accession>
<organism evidence="3 4">
    <name type="scientific">Falsibacillus pallidus</name>
    <dbReference type="NCBI Taxonomy" id="493781"/>
    <lineage>
        <taxon>Bacteria</taxon>
        <taxon>Bacillati</taxon>
        <taxon>Bacillota</taxon>
        <taxon>Bacilli</taxon>
        <taxon>Bacillales</taxon>
        <taxon>Bacillaceae</taxon>
        <taxon>Falsibacillus</taxon>
    </lineage>
</organism>
<keyword evidence="1" id="KW-1133">Transmembrane helix</keyword>